<keyword evidence="2" id="KW-1185">Reference proteome</keyword>
<accession>A0ABU0EP12</accession>
<reference evidence="1 2" key="1">
    <citation type="submission" date="2023-07" db="EMBL/GenBank/DDBJ databases">
        <title>Sequencing the genomes of 1000 actinobacteria strains.</title>
        <authorList>
            <person name="Klenk H.-P."/>
        </authorList>
    </citation>
    <scope>NUCLEOTIDE SEQUENCE [LARGE SCALE GENOMIC DNA]</scope>
    <source>
        <strain evidence="1 2">DSM 45805</strain>
    </source>
</reference>
<name>A0ABU0EP12_9PSEU</name>
<protein>
    <submittedName>
        <fullName evidence="1">Uncharacterized protein</fullName>
    </submittedName>
</protein>
<sequence>MLKIYGASDDLIEVEGDVREEFDALATHRLVAVSNGVLLRVEYDQDGVWRIKPLAGADRVHVVQAPAGDEDNYSDVATIDEDVEWVACGGQWAARKDGRR</sequence>
<proteinExistence type="predicted"/>
<dbReference type="Proteomes" id="UP001229651">
    <property type="component" value="Unassembled WGS sequence"/>
</dbReference>
<evidence type="ECO:0000313" key="1">
    <source>
        <dbReference type="EMBL" id="MDQ0376537.1"/>
    </source>
</evidence>
<dbReference type="RefSeq" id="WP_306988437.1">
    <property type="nucleotide sequence ID" value="NZ_JAUSUT010000001.1"/>
</dbReference>
<gene>
    <name evidence="1" type="ORF">FB470_000531</name>
</gene>
<dbReference type="EMBL" id="JAUSUT010000001">
    <property type="protein sequence ID" value="MDQ0376537.1"/>
    <property type="molecule type" value="Genomic_DNA"/>
</dbReference>
<evidence type="ECO:0000313" key="2">
    <source>
        <dbReference type="Proteomes" id="UP001229651"/>
    </source>
</evidence>
<comment type="caution">
    <text evidence="1">The sequence shown here is derived from an EMBL/GenBank/DDBJ whole genome shotgun (WGS) entry which is preliminary data.</text>
</comment>
<organism evidence="1 2">
    <name type="scientific">Amycolatopsis thermophila</name>
    <dbReference type="NCBI Taxonomy" id="206084"/>
    <lineage>
        <taxon>Bacteria</taxon>
        <taxon>Bacillati</taxon>
        <taxon>Actinomycetota</taxon>
        <taxon>Actinomycetes</taxon>
        <taxon>Pseudonocardiales</taxon>
        <taxon>Pseudonocardiaceae</taxon>
        <taxon>Amycolatopsis</taxon>
    </lineage>
</organism>